<dbReference type="EMBL" id="AWXZ01000017">
    <property type="protein sequence ID" value="ESR26063.1"/>
    <property type="molecule type" value="Genomic_DNA"/>
</dbReference>
<proteinExistence type="predicted"/>
<dbReference type="eggNOG" id="COG1331">
    <property type="taxonomic scope" value="Bacteria"/>
</dbReference>
<keyword evidence="3" id="KW-1185">Reference proteome</keyword>
<dbReference type="InterPro" id="IPR024705">
    <property type="entry name" value="Ssp411"/>
</dbReference>
<organism evidence="2 3">
    <name type="scientific">Lutibaculum baratangense AMV1</name>
    <dbReference type="NCBI Taxonomy" id="631454"/>
    <lineage>
        <taxon>Bacteria</taxon>
        <taxon>Pseudomonadati</taxon>
        <taxon>Pseudomonadota</taxon>
        <taxon>Alphaproteobacteria</taxon>
        <taxon>Hyphomicrobiales</taxon>
        <taxon>Tepidamorphaceae</taxon>
        <taxon>Lutibaculum</taxon>
    </lineage>
</organism>
<dbReference type="PATRIC" id="fig|631454.5.peg.1383"/>
<evidence type="ECO:0000313" key="3">
    <source>
        <dbReference type="Proteomes" id="UP000017819"/>
    </source>
</evidence>
<dbReference type="PANTHER" id="PTHR42899">
    <property type="entry name" value="SPERMATOGENESIS-ASSOCIATED PROTEIN 20"/>
    <property type="match status" value="1"/>
</dbReference>
<dbReference type="InterPro" id="IPR008928">
    <property type="entry name" value="6-hairpin_glycosidase_sf"/>
</dbReference>
<keyword evidence="2" id="KW-0418">Kinase</keyword>
<dbReference type="Proteomes" id="UP000017819">
    <property type="component" value="Unassembled WGS sequence"/>
</dbReference>
<dbReference type="AlphaFoldDB" id="V4TJH8"/>
<dbReference type="SUPFAM" id="SSF48208">
    <property type="entry name" value="Six-hairpin glycosidases"/>
    <property type="match status" value="1"/>
</dbReference>
<dbReference type="Gene3D" id="3.40.30.10">
    <property type="entry name" value="Glutaredoxin"/>
    <property type="match status" value="1"/>
</dbReference>
<evidence type="ECO:0000313" key="2">
    <source>
        <dbReference type="EMBL" id="ESR26063.1"/>
    </source>
</evidence>
<accession>V4TJH8</accession>
<dbReference type="STRING" id="631454.N177_1398"/>
<dbReference type="CDD" id="cd02955">
    <property type="entry name" value="SSP411"/>
    <property type="match status" value="1"/>
</dbReference>
<evidence type="ECO:0000259" key="1">
    <source>
        <dbReference type="Pfam" id="PF03190"/>
    </source>
</evidence>
<keyword evidence="2" id="KW-0808">Transferase</keyword>
<dbReference type="Pfam" id="PF03190">
    <property type="entry name" value="Thioredox_DsbH"/>
    <property type="match status" value="1"/>
</dbReference>
<dbReference type="InterPro" id="IPR012341">
    <property type="entry name" value="6hp_glycosidase-like_sf"/>
</dbReference>
<dbReference type="GO" id="GO:0004798">
    <property type="term" value="F:dTMP kinase activity"/>
    <property type="evidence" value="ECO:0007669"/>
    <property type="project" value="UniProtKB-EC"/>
</dbReference>
<dbReference type="GO" id="GO:0005975">
    <property type="term" value="P:carbohydrate metabolic process"/>
    <property type="evidence" value="ECO:0007669"/>
    <property type="project" value="InterPro"/>
</dbReference>
<gene>
    <name evidence="2" type="ORF">N177_1398</name>
</gene>
<dbReference type="InterPro" id="IPR004879">
    <property type="entry name" value="Ssp411-like_TRX"/>
</dbReference>
<dbReference type="InterPro" id="IPR036249">
    <property type="entry name" value="Thioredoxin-like_sf"/>
</dbReference>
<sequence length="712" mass="78483">MAERPNGVAAAKIVSGVPDPFPVKTVPLVHFGRAAARSPDMSENLLRHEKSPYLLQHAENPVHWRAWGREALQEAQRLDKPILLSVGYAACHWCHVMAHESFEDDGVAAVMNEGFVNIKVDREERPEIDQLYMQALHSLGEQGGWPLTMFLTPDGKPFWGGTYFPKEPRYGRPGFVQVLTEISRLYREERGRVEHNTAAIAEALAPKAPEGKPQLDPRIIAAAGERLLQAFDPVNGSLNGAPKFPQCSILELLEHAGHATGEKRMLGALHHTLRQICRGGINDHIGGGFARYAVDERWLVPHFEKMLYDNAQLVELLTRTYLRSGEPVFRRAVEETVDWLLREMIAEGGAFAASLDADSEGEEGKFYVWSLDEVTEVLGDEAPLFARAYDITEGGNFEGHNIPNRLGDPFPGLPGEEALLDRMRHRLFARREERVRPGRDDKVLADWNGLMIAALADAAMTFERPDWLEAAFRAYRFISDAVSRETRLGHSYRDGALVFPGIAGDHAAMARAALHLREATGAQAFLGDAARWLDHLHAHHWVEGFGYVMAADDADDVTMRIRSAADDAVPNANGLAAEAMIRLYHATGEGRWLERADRLFEVLTPAIMQNPFAHASLVAALDLRIGALQIVVVGPEGPERDELERVARSVADPNLVLQVIGAGHELPAGHPANGKASDGAPQAFVCRGTTCSLPLQDPAALREALENPQAVR</sequence>
<dbReference type="SUPFAM" id="SSF52833">
    <property type="entry name" value="Thioredoxin-like"/>
    <property type="match status" value="1"/>
</dbReference>
<name>V4TJH8_9HYPH</name>
<protein>
    <submittedName>
        <fullName evidence="2">Thymidylate kinase</fullName>
        <ecNumber evidence="2">2.7.4.9</ecNumber>
    </submittedName>
</protein>
<reference evidence="2 3" key="1">
    <citation type="journal article" date="2014" name="Genome Announc.">
        <title>Draft Genome Sequence of Lutibaculum baratangense Strain AMV1T, Isolated from a Mud Volcano in Andamans, India.</title>
        <authorList>
            <person name="Singh A."/>
            <person name="Sreenivas A."/>
            <person name="Sathyanarayana Reddy G."/>
            <person name="Pinnaka A.K."/>
            <person name="Shivaji S."/>
        </authorList>
    </citation>
    <scope>NUCLEOTIDE SEQUENCE [LARGE SCALE GENOMIC DNA]</scope>
    <source>
        <strain evidence="2 3">AMV1</strain>
    </source>
</reference>
<comment type="caution">
    <text evidence="2">The sequence shown here is derived from an EMBL/GenBank/DDBJ whole genome shotgun (WGS) entry which is preliminary data.</text>
</comment>
<dbReference type="Gene3D" id="1.50.10.10">
    <property type="match status" value="1"/>
</dbReference>
<dbReference type="PANTHER" id="PTHR42899:SF1">
    <property type="entry name" value="SPERMATOGENESIS-ASSOCIATED PROTEIN 20"/>
    <property type="match status" value="1"/>
</dbReference>
<dbReference type="PIRSF" id="PIRSF006402">
    <property type="entry name" value="UCP006402_thioredoxin"/>
    <property type="match status" value="1"/>
</dbReference>
<dbReference type="EC" id="2.7.4.9" evidence="2"/>
<feature type="domain" description="Spermatogenesis-associated protein 20-like TRX" evidence="1">
    <location>
        <begin position="44"/>
        <end position="204"/>
    </location>
</feature>